<dbReference type="EnsemblMetazoa" id="G20874.1">
    <property type="protein sequence ID" value="G20874.1:cds"/>
    <property type="gene ID" value="G20874"/>
</dbReference>
<evidence type="ECO:0000256" key="1">
    <source>
        <dbReference type="SAM" id="MobiDB-lite"/>
    </source>
</evidence>
<evidence type="ECO:0000259" key="2">
    <source>
        <dbReference type="Pfam" id="PF18738"/>
    </source>
</evidence>
<dbReference type="AlphaFoldDB" id="A0A8W8JSU1"/>
<protein>
    <recommendedName>
        <fullName evidence="2">DZIP3-like HEPN domain-containing protein</fullName>
    </recommendedName>
</protein>
<dbReference type="Proteomes" id="UP000005408">
    <property type="component" value="Unassembled WGS sequence"/>
</dbReference>
<feature type="compositionally biased region" description="Basic and acidic residues" evidence="1">
    <location>
        <begin position="188"/>
        <end position="201"/>
    </location>
</feature>
<organism evidence="3 4">
    <name type="scientific">Magallana gigas</name>
    <name type="common">Pacific oyster</name>
    <name type="synonym">Crassostrea gigas</name>
    <dbReference type="NCBI Taxonomy" id="29159"/>
    <lineage>
        <taxon>Eukaryota</taxon>
        <taxon>Metazoa</taxon>
        <taxon>Spiralia</taxon>
        <taxon>Lophotrochozoa</taxon>
        <taxon>Mollusca</taxon>
        <taxon>Bivalvia</taxon>
        <taxon>Autobranchia</taxon>
        <taxon>Pteriomorphia</taxon>
        <taxon>Ostreida</taxon>
        <taxon>Ostreoidea</taxon>
        <taxon>Ostreidae</taxon>
        <taxon>Magallana</taxon>
    </lineage>
</organism>
<feature type="domain" description="DZIP3-like HEPN" evidence="2">
    <location>
        <begin position="55"/>
        <end position="142"/>
    </location>
</feature>
<keyword evidence="4" id="KW-1185">Reference proteome</keyword>
<sequence length="201" mass="23184">MDTVLRNSRADAENGEAQYTQVPLLEEDTNVEPPEKKIKELKKYLAHILKQKLGVNDLKEKVVIHSKSVNEHFSEQLIKDLQSLKDINDYSQLDTSLVFALLRNFCEGIKPPSRGWDYEPPDDETHVGADIERIRSMWNKYCDNDFQFKHLKDVYKRIKQKYGTVAVLGDDGIMKSSSKDEENTEGSELMKEKISSKDIFS</sequence>
<feature type="region of interest" description="Disordered" evidence="1">
    <location>
        <begin position="173"/>
        <end position="201"/>
    </location>
</feature>
<accession>A0A8W8JSU1</accession>
<name>A0A8W8JSU1_MAGGI</name>
<proteinExistence type="predicted"/>
<evidence type="ECO:0000313" key="4">
    <source>
        <dbReference type="Proteomes" id="UP000005408"/>
    </source>
</evidence>
<dbReference type="Pfam" id="PF18738">
    <property type="entry name" value="HEPN_DZIP3"/>
    <property type="match status" value="1"/>
</dbReference>
<reference evidence="3" key="1">
    <citation type="submission" date="2022-08" db="UniProtKB">
        <authorList>
            <consortium name="EnsemblMetazoa"/>
        </authorList>
    </citation>
    <scope>IDENTIFICATION</scope>
    <source>
        <strain evidence="3">05x7-T-G4-1.051#20</strain>
    </source>
</reference>
<evidence type="ECO:0000313" key="3">
    <source>
        <dbReference type="EnsemblMetazoa" id="G20874.1:cds"/>
    </source>
</evidence>
<feature type="region of interest" description="Disordered" evidence="1">
    <location>
        <begin position="1"/>
        <end position="20"/>
    </location>
</feature>
<dbReference type="InterPro" id="IPR041249">
    <property type="entry name" value="HEPN_DZIP3"/>
</dbReference>